<dbReference type="InterPro" id="IPR033532">
    <property type="entry name" value="AraR_ligand_bind_dom"/>
</dbReference>
<dbReference type="GO" id="GO:0000976">
    <property type="term" value="F:transcription cis-regulatory region binding"/>
    <property type="evidence" value="ECO:0007669"/>
    <property type="project" value="TreeGrafter"/>
</dbReference>
<dbReference type="InterPro" id="IPR046335">
    <property type="entry name" value="LacI/GalR-like_sensor"/>
</dbReference>
<evidence type="ECO:0000313" key="6">
    <source>
        <dbReference type="Proteomes" id="UP000547209"/>
    </source>
</evidence>
<evidence type="ECO:0000259" key="4">
    <source>
        <dbReference type="PROSITE" id="PS50949"/>
    </source>
</evidence>
<name>A0A7X0RQC7_9BACL</name>
<dbReference type="PRINTS" id="PR00035">
    <property type="entry name" value="HTHGNTR"/>
</dbReference>
<dbReference type="InterPro" id="IPR000524">
    <property type="entry name" value="Tscrpt_reg_HTH_GntR"/>
</dbReference>
<dbReference type="InterPro" id="IPR036388">
    <property type="entry name" value="WH-like_DNA-bd_sf"/>
</dbReference>
<evidence type="ECO:0000256" key="2">
    <source>
        <dbReference type="ARBA" id="ARBA00023125"/>
    </source>
</evidence>
<keyword evidence="6" id="KW-1185">Reference proteome</keyword>
<keyword evidence="1" id="KW-0805">Transcription regulation</keyword>
<dbReference type="EMBL" id="JACJVP010000023">
    <property type="protein sequence ID" value="MBB6671772.1"/>
    <property type="molecule type" value="Genomic_DNA"/>
</dbReference>
<dbReference type="SUPFAM" id="SSF53822">
    <property type="entry name" value="Periplasmic binding protein-like I"/>
    <property type="match status" value="1"/>
</dbReference>
<accession>A0A7X0RQC7</accession>
<dbReference type="FunFam" id="1.10.10.10:FF:000079">
    <property type="entry name" value="GntR family transcriptional regulator"/>
    <property type="match status" value="1"/>
</dbReference>
<feature type="domain" description="HTH gntR-type" evidence="4">
    <location>
        <begin position="26"/>
        <end position="94"/>
    </location>
</feature>
<dbReference type="PANTHER" id="PTHR30146:SF150">
    <property type="entry name" value="ARABINOSE METABOLISM TRANSCRIPTIONAL REPRESSOR"/>
    <property type="match status" value="1"/>
</dbReference>
<dbReference type="SMART" id="SM00345">
    <property type="entry name" value="HTH_GNTR"/>
    <property type="match status" value="1"/>
</dbReference>
<dbReference type="AlphaFoldDB" id="A0A7X0RQC7"/>
<sequence length="387" mass="43173">MYVQVARCVIITVKPSHEVNGLNAQSPKYLQLKEEIVSWIAGGRYLPGDKLPSENELAERFALSRQTVRQSIGELVQEGWLSREQGKGTFVARPSAERRPSGGNRTVGLLTTHISDYIFPSIVRGVEAALKERGYRLLLSSTDNRKDRERESLETMLTQGVCGLIVEPTKSAEGNPNFEAFMALEYHGIPMLMINEQYPDLDWPCVKLDDAAGGRLATDHLLSAGHRRIAGFFKTDDLQGVQRMKGFVQAHRERHLAVPPELLVRYATEEKDSRPHEALRELLAQPEPPTAIVCYNDQLAVGLLDVVRKAGLRVPEDLSIVGYDDSFLATATEIKLTTVAHPKAEMGETAAMLLLDLLETGRPEARRGKVYEPKLIVRESTAARRRE</sequence>
<dbReference type="Gene3D" id="3.40.50.2300">
    <property type="match status" value="2"/>
</dbReference>
<organism evidence="5 6">
    <name type="scientific">Cohnella nanjingensis</name>
    <dbReference type="NCBI Taxonomy" id="1387779"/>
    <lineage>
        <taxon>Bacteria</taxon>
        <taxon>Bacillati</taxon>
        <taxon>Bacillota</taxon>
        <taxon>Bacilli</taxon>
        <taxon>Bacillales</taxon>
        <taxon>Paenibacillaceae</taxon>
        <taxon>Cohnella</taxon>
    </lineage>
</organism>
<dbReference type="Proteomes" id="UP000547209">
    <property type="component" value="Unassembled WGS sequence"/>
</dbReference>
<dbReference type="Pfam" id="PF13377">
    <property type="entry name" value="Peripla_BP_3"/>
    <property type="match status" value="1"/>
</dbReference>
<dbReference type="PROSITE" id="PS50949">
    <property type="entry name" value="HTH_GNTR"/>
    <property type="match status" value="1"/>
</dbReference>
<dbReference type="Gene3D" id="1.10.10.10">
    <property type="entry name" value="Winged helix-like DNA-binding domain superfamily/Winged helix DNA-binding domain"/>
    <property type="match status" value="1"/>
</dbReference>
<dbReference type="InterPro" id="IPR028082">
    <property type="entry name" value="Peripla_BP_I"/>
</dbReference>
<dbReference type="CDD" id="cd07377">
    <property type="entry name" value="WHTH_GntR"/>
    <property type="match status" value="1"/>
</dbReference>
<protein>
    <submittedName>
        <fullName evidence="5">GntR family transcriptional regulator</fullName>
    </submittedName>
</protein>
<comment type="caution">
    <text evidence="5">The sequence shown here is derived from an EMBL/GenBank/DDBJ whole genome shotgun (WGS) entry which is preliminary data.</text>
</comment>
<dbReference type="Pfam" id="PF00392">
    <property type="entry name" value="GntR"/>
    <property type="match status" value="1"/>
</dbReference>
<keyword evidence="3" id="KW-0804">Transcription</keyword>
<dbReference type="SUPFAM" id="SSF46785">
    <property type="entry name" value="Winged helix' DNA-binding domain"/>
    <property type="match status" value="1"/>
</dbReference>
<dbReference type="InterPro" id="IPR036390">
    <property type="entry name" value="WH_DNA-bd_sf"/>
</dbReference>
<keyword evidence="2" id="KW-0238">DNA-binding</keyword>
<dbReference type="GO" id="GO:0003700">
    <property type="term" value="F:DNA-binding transcription factor activity"/>
    <property type="evidence" value="ECO:0007669"/>
    <property type="project" value="InterPro"/>
</dbReference>
<evidence type="ECO:0000256" key="1">
    <source>
        <dbReference type="ARBA" id="ARBA00023015"/>
    </source>
</evidence>
<proteinExistence type="predicted"/>
<evidence type="ECO:0000256" key="3">
    <source>
        <dbReference type="ARBA" id="ARBA00023163"/>
    </source>
</evidence>
<gene>
    <name evidence="5" type="ORF">H7C19_13860</name>
</gene>
<dbReference type="PANTHER" id="PTHR30146">
    <property type="entry name" value="LACI-RELATED TRANSCRIPTIONAL REPRESSOR"/>
    <property type="match status" value="1"/>
</dbReference>
<reference evidence="5 6" key="1">
    <citation type="submission" date="2020-08" db="EMBL/GenBank/DDBJ databases">
        <title>Cohnella phylogeny.</title>
        <authorList>
            <person name="Dunlap C."/>
        </authorList>
    </citation>
    <scope>NUCLEOTIDE SEQUENCE [LARGE SCALE GENOMIC DNA]</scope>
    <source>
        <strain evidence="5 6">DSM 28246</strain>
    </source>
</reference>
<dbReference type="CDD" id="cd01541">
    <property type="entry name" value="PBP1_AraR"/>
    <property type="match status" value="1"/>
</dbReference>
<evidence type="ECO:0000313" key="5">
    <source>
        <dbReference type="EMBL" id="MBB6671772.1"/>
    </source>
</evidence>